<comment type="caution">
    <text evidence="1">The sequence shown here is derived from an EMBL/GenBank/DDBJ whole genome shotgun (WGS) entry which is preliminary data.</text>
</comment>
<reference evidence="1 2" key="1">
    <citation type="submission" date="2018-12" db="EMBL/GenBank/DDBJ databases">
        <title>Bacillus yapensis draft genome sequence.</title>
        <authorList>
            <person name="Yu L."/>
            <person name="Xu X."/>
            <person name="Tang X."/>
        </authorList>
    </citation>
    <scope>NUCLEOTIDE SEQUENCE [LARGE SCALE GENOMIC DNA]</scope>
    <source>
        <strain evidence="1 2">XXST-01</strain>
    </source>
</reference>
<evidence type="ECO:0000313" key="2">
    <source>
        <dbReference type="Proteomes" id="UP000271374"/>
    </source>
</evidence>
<dbReference type="OrthoDB" id="2086116at2"/>
<keyword evidence="2" id="KW-1185">Reference proteome</keyword>
<dbReference type="Proteomes" id="UP000271374">
    <property type="component" value="Unassembled WGS sequence"/>
</dbReference>
<dbReference type="EMBL" id="RXNT01000022">
    <property type="protein sequence ID" value="RTR26712.1"/>
    <property type="molecule type" value="Genomic_DNA"/>
</dbReference>
<name>A0A3S0I3P8_9BACI</name>
<evidence type="ECO:0000313" key="1">
    <source>
        <dbReference type="EMBL" id="RTR26712.1"/>
    </source>
</evidence>
<dbReference type="AlphaFoldDB" id="A0A3S0I3P8"/>
<sequence>MLKAEDFLFEEIEESLVLTKYSDGCSGNRSDCCTRVCTRNNQVATEEEWGAFLEVNSGVVQY</sequence>
<gene>
    <name evidence="1" type="ORF">EKG37_20610</name>
</gene>
<dbReference type="RefSeq" id="WP_126410658.1">
    <property type="nucleotide sequence ID" value="NZ_RXNT01000022.1"/>
</dbReference>
<accession>A0A3S0I3P8</accession>
<protein>
    <submittedName>
        <fullName evidence="1">Uncharacterized protein</fullName>
    </submittedName>
</protein>
<organism evidence="1 2">
    <name type="scientific">Bacillus yapensis</name>
    <dbReference type="NCBI Taxonomy" id="2492960"/>
    <lineage>
        <taxon>Bacteria</taxon>
        <taxon>Bacillati</taxon>
        <taxon>Bacillota</taxon>
        <taxon>Bacilli</taxon>
        <taxon>Bacillales</taxon>
        <taxon>Bacillaceae</taxon>
        <taxon>Bacillus</taxon>
    </lineage>
</organism>
<proteinExistence type="predicted"/>